<organism evidence="1 2">
    <name type="scientific">Ottowia cancrivicina</name>
    <dbReference type="NCBI Taxonomy" id="3040346"/>
    <lineage>
        <taxon>Bacteria</taxon>
        <taxon>Pseudomonadati</taxon>
        <taxon>Pseudomonadota</taxon>
        <taxon>Betaproteobacteria</taxon>
        <taxon>Burkholderiales</taxon>
        <taxon>Comamonadaceae</taxon>
        <taxon>Ottowia</taxon>
    </lineage>
</organism>
<accession>A0AAW6RKB6</accession>
<reference evidence="1 2" key="1">
    <citation type="submission" date="2023-04" db="EMBL/GenBank/DDBJ databases">
        <title>Ottowia paracancer sp. nov., isolated from human stomach.</title>
        <authorList>
            <person name="Song Y."/>
        </authorList>
    </citation>
    <scope>NUCLEOTIDE SEQUENCE [LARGE SCALE GENOMIC DNA]</scope>
    <source>
        <strain evidence="1 2">10c7w1</strain>
    </source>
</reference>
<evidence type="ECO:0000313" key="2">
    <source>
        <dbReference type="Proteomes" id="UP001237156"/>
    </source>
</evidence>
<gene>
    <name evidence="1" type="ORF">QB898_09470</name>
</gene>
<proteinExistence type="predicted"/>
<dbReference type="EMBL" id="JARVII010000019">
    <property type="protein sequence ID" value="MDG9699935.1"/>
    <property type="molecule type" value="Genomic_DNA"/>
</dbReference>
<comment type="caution">
    <text evidence="1">The sequence shown here is derived from an EMBL/GenBank/DDBJ whole genome shotgun (WGS) entry which is preliminary data.</text>
</comment>
<evidence type="ECO:0000313" key="1">
    <source>
        <dbReference type="EMBL" id="MDG9699935.1"/>
    </source>
</evidence>
<dbReference type="Proteomes" id="UP001237156">
    <property type="component" value="Unassembled WGS sequence"/>
</dbReference>
<dbReference type="AlphaFoldDB" id="A0AAW6RKB6"/>
<protein>
    <submittedName>
        <fullName evidence="1">Uncharacterized protein</fullName>
    </submittedName>
</protein>
<keyword evidence="2" id="KW-1185">Reference proteome</keyword>
<sequence>MAATNFRKLIFVARMTLAALIDELASLPLRIRHSLSPENGFTRLAARH</sequence>
<name>A0AAW6RKB6_9BURK</name>
<dbReference type="RefSeq" id="WP_279524748.1">
    <property type="nucleotide sequence ID" value="NZ_JARVII010000019.1"/>
</dbReference>